<feature type="transmembrane region" description="Helical" evidence="1">
    <location>
        <begin position="103"/>
        <end position="124"/>
    </location>
</feature>
<keyword evidence="1" id="KW-1133">Transmembrane helix</keyword>
<feature type="transmembrane region" description="Helical" evidence="1">
    <location>
        <begin position="43"/>
        <end position="62"/>
    </location>
</feature>
<evidence type="ECO:0000313" key="2">
    <source>
        <dbReference type="EMBL" id="SCX19126.1"/>
    </source>
</evidence>
<gene>
    <name evidence="2" type="ORF">SAMN02927925_02772</name>
</gene>
<evidence type="ECO:0000313" key="3">
    <source>
        <dbReference type="Proteomes" id="UP000182124"/>
    </source>
</evidence>
<proteinExistence type="predicted"/>
<organism evidence="2 3">
    <name type="scientific">Flavobacterium saliperosum</name>
    <dbReference type="NCBI Taxonomy" id="329186"/>
    <lineage>
        <taxon>Bacteria</taxon>
        <taxon>Pseudomonadati</taxon>
        <taxon>Bacteroidota</taxon>
        <taxon>Flavobacteriia</taxon>
        <taxon>Flavobacteriales</taxon>
        <taxon>Flavobacteriaceae</taxon>
        <taxon>Flavobacterium</taxon>
    </lineage>
</organism>
<feature type="transmembrane region" description="Helical" evidence="1">
    <location>
        <begin position="130"/>
        <end position="148"/>
    </location>
</feature>
<feature type="transmembrane region" description="Helical" evidence="1">
    <location>
        <begin position="12"/>
        <end position="31"/>
    </location>
</feature>
<reference evidence="2 3" key="1">
    <citation type="submission" date="2016-10" db="EMBL/GenBank/DDBJ databases">
        <authorList>
            <person name="de Groot N.N."/>
        </authorList>
    </citation>
    <scope>NUCLEOTIDE SEQUENCE [LARGE SCALE GENOMIC DNA]</scope>
    <source>
        <strain evidence="2 3">CGMCC 1.3801</strain>
    </source>
</reference>
<evidence type="ECO:0000256" key="1">
    <source>
        <dbReference type="SAM" id="Phobius"/>
    </source>
</evidence>
<keyword evidence="1" id="KW-0472">Membrane</keyword>
<dbReference type="Proteomes" id="UP000182124">
    <property type="component" value="Unassembled WGS sequence"/>
</dbReference>
<dbReference type="EMBL" id="FMTY01000013">
    <property type="protein sequence ID" value="SCX19126.1"/>
    <property type="molecule type" value="Genomic_DNA"/>
</dbReference>
<dbReference type="RefSeq" id="WP_023576867.1">
    <property type="nucleotide sequence ID" value="NZ_FMTY01000013.1"/>
</dbReference>
<dbReference type="AlphaFoldDB" id="A0A1G4W9T7"/>
<name>A0A1G4W9T7_9FLAO</name>
<protein>
    <submittedName>
        <fullName evidence="2">Uncharacterized protein</fullName>
    </submittedName>
</protein>
<feature type="transmembrane region" description="Helical" evidence="1">
    <location>
        <begin position="169"/>
        <end position="193"/>
    </location>
</feature>
<accession>A0A1G4W9T7</accession>
<dbReference type="eggNOG" id="ENOG50303XE">
    <property type="taxonomic scope" value="Bacteria"/>
</dbReference>
<sequence length="195" mass="22433">MRKYTIVNTKNIFIISIMVISLTVLSIWLFGLGTHRTIIENSLLSTTILSIAFLLFISIGLYKGVKLKDNLGKITDRFDSKKIDKLKEVTLDSSSDVPDVGDGIAGIIMSIIFWFIAAFVISYLFWFFGAILWITVLIFIAMLYWIFFRALRLVFKKSAECKGNYSKSLLYGFSYTVLYNFWIYGIILLIQYFGK</sequence>
<keyword evidence="1" id="KW-0812">Transmembrane</keyword>